<evidence type="ECO:0000313" key="13">
    <source>
        <dbReference type="EMBL" id="KHN76959.1"/>
    </source>
</evidence>
<name>A0A0B2V623_TOXCA</name>
<dbReference type="PANTHER" id="PTHR22826:SF106">
    <property type="entry name" value="TRIO, ISOFORM A"/>
    <property type="match status" value="1"/>
</dbReference>
<dbReference type="PROSITE" id="PS50003">
    <property type="entry name" value="PH_DOMAIN"/>
    <property type="match status" value="1"/>
</dbReference>
<dbReference type="Gene3D" id="2.60.40.10">
    <property type="entry name" value="Immunoglobulins"/>
    <property type="match status" value="2"/>
</dbReference>
<protein>
    <submittedName>
        <fullName evidence="13">Kalirin</fullName>
    </submittedName>
</protein>
<evidence type="ECO:0000259" key="8">
    <source>
        <dbReference type="PROSITE" id="PS50003"/>
    </source>
</evidence>
<dbReference type="Gene3D" id="2.30.29.30">
    <property type="entry name" value="Pleckstrin-homology domain (PH domain)/Phosphotyrosine-binding domain (PTB)"/>
    <property type="match status" value="1"/>
</dbReference>
<evidence type="ECO:0000259" key="12">
    <source>
        <dbReference type="PROSITE" id="PS50853"/>
    </source>
</evidence>
<dbReference type="PROSITE" id="PS50853">
    <property type="entry name" value="FN3"/>
    <property type="match status" value="1"/>
</dbReference>
<dbReference type="PROSITE" id="PS50835">
    <property type="entry name" value="IG_LIKE"/>
    <property type="match status" value="1"/>
</dbReference>
<organism evidence="13 14">
    <name type="scientific">Toxocara canis</name>
    <name type="common">Canine roundworm</name>
    <dbReference type="NCBI Taxonomy" id="6265"/>
    <lineage>
        <taxon>Eukaryota</taxon>
        <taxon>Metazoa</taxon>
        <taxon>Ecdysozoa</taxon>
        <taxon>Nematoda</taxon>
        <taxon>Chromadorea</taxon>
        <taxon>Rhabditida</taxon>
        <taxon>Spirurina</taxon>
        <taxon>Ascaridomorpha</taxon>
        <taxon>Ascaridoidea</taxon>
        <taxon>Toxocaridae</taxon>
        <taxon>Toxocara</taxon>
    </lineage>
</organism>
<dbReference type="Pfam" id="PF07679">
    <property type="entry name" value="I-set"/>
    <property type="match status" value="1"/>
</dbReference>
<dbReference type="InterPro" id="IPR017441">
    <property type="entry name" value="Protein_kinase_ATP_BS"/>
</dbReference>
<keyword evidence="7" id="KW-0732">Signal</keyword>
<dbReference type="SUPFAM" id="SSF50729">
    <property type="entry name" value="PH domain-like"/>
    <property type="match status" value="1"/>
</dbReference>
<feature type="domain" description="PH" evidence="8">
    <location>
        <begin position="187"/>
        <end position="295"/>
    </location>
</feature>
<keyword evidence="2" id="KW-0344">Guanine-nucleotide releasing factor</keyword>
<dbReference type="PROSITE" id="PS00107">
    <property type="entry name" value="PROTEIN_KINASE_ATP"/>
    <property type="match status" value="1"/>
</dbReference>
<comment type="similarity">
    <text evidence="1">Belongs to the protein kinase superfamily. CAMK Ser/Thr protein kinase family.</text>
</comment>
<feature type="region of interest" description="Disordered" evidence="6">
    <location>
        <begin position="337"/>
        <end position="403"/>
    </location>
</feature>
<dbReference type="GO" id="GO:0019898">
    <property type="term" value="C:extrinsic component of membrane"/>
    <property type="evidence" value="ECO:0007669"/>
    <property type="project" value="TreeGrafter"/>
</dbReference>
<dbReference type="InterPro" id="IPR007110">
    <property type="entry name" value="Ig-like_dom"/>
</dbReference>
<gene>
    <name evidence="13" type="primary">Kalrn</name>
    <name evidence="13" type="ORF">Tcan_06013</name>
</gene>
<dbReference type="SMART" id="SM00325">
    <property type="entry name" value="RhoGEF"/>
    <property type="match status" value="1"/>
</dbReference>
<dbReference type="Proteomes" id="UP000031036">
    <property type="component" value="Unassembled WGS sequence"/>
</dbReference>
<dbReference type="PROSITE" id="PS50010">
    <property type="entry name" value="DH_2"/>
    <property type="match status" value="1"/>
</dbReference>
<dbReference type="GO" id="GO:0005085">
    <property type="term" value="F:guanyl-nucleotide exchange factor activity"/>
    <property type="evidence" value="ECO:0007669"/>
    <property type="project" value="UniProtKB-KW"/>
</dbReference>
<accession>A0A0B2V623</accession>
<dbReference type="InterPro" id="IPR035899">
    <property type="entry name" value="DBL_dom_sf"/>
</dbReference>
<evidence type="ECO:0000256" key="3">
    <source>
        <dbReference type="ARBA" id="ARBA00022737"/>
    </source>
</evidence>
<dbReference type="OMA" id="ICHALML"/>
<dbReference type="Pfam" id="PF00041">
    <property type="entry name" value="fn3"/>
    <property type="match status" value="1"/>
</dbReference>
<keyword evidence="14" id="KW-1185">Reference proteome</keyword>
<evidence type="ECO:0000256" key="5">
    <source>
        <dbReference type="PROSITE-ProRule" id="PRU10141"/>
    </source>
</evidence>
<dbReference type="InterPro" id="IPR000719">
    <property type="entry name" value="Prot_kinase_dom"/>
</dbReference>
<dbReference type="Pfam" id="PF00069">
    <property type="entry name" value="Pkinase"/>
    <property type="match status" value="1"/>
</dbReference>
<evidence type="ECO:0000259" key="10">
    <source>
        <dbReference type="PROSITE" id="PS50011"/>
    </source>
</evidence>
<dbReference type="InterPro" id="IPR036116">
    <property type="entry name" value="FN3_sf"/>
</dbReference>
<feature type="domain" description="DH" evidence="9">
    <location>
        <begin position="47"/>
        <end position="169"/>
    </location>
</feature>
<dbReference type="GO" id="GO:0035556">
    <property type="term" value="P:intracellular signal transduction"/>
    <property type="evidence" value="ECO:0007669"/>
    <property type="project" value="InterPro"/>
</dbReference>
<dbReference type="SMART" id="SM00233">
    <property type="entry name" value="PH"/>
    <property type="match status" value="1"/>
</dbReference>
<keyword evidence="3" id="KW-0677">Repeat</keyword>
<dbReference type="Pfam" id="PF00621">
    <property type="entry name" value="RhoGEF"/>
    <property type="match status" value="1"/>
</dbReference>
<dbReference type="InterPro" id="IPR036028">
    <property type="entry name" value="SH3-like_dom_sf"/>
</dbReference>
<dbReference type="STRING" id="6265.A0A0B2V623"/>
<reference evidence="13 14" key="1">
    <citation type="submission" date="2014-11" db="EMBL/GenBank/DDBJ databases">
        <title>Genetic blueprint of the zoonotic pathogen Toxocara canis.</title>
        <authorList>
            <person name="Zhu X.-Q."/>
            <person name="Korhonen P.K."/>
            <person name="Cai H."/>
            <person name="Young N.D."/>
            <person name="Nejsum P."/>
            <person name="von Samson-Himmelstjerna G."/>
            <person name="Boag P.R."/>
            <person name="Tan P."/>
            <person name="Li Q."/>
            <person name="Min J."/>
            <person name="Yang Y."/>
            <person name="Wang X."/>
            <person name="Fang X."/>
            <person name="Hall R.S."/>
            <person name="Hofmann A."/>
            <person name="Sternberg P.W."/>
            <person name="Jex A.R."/>
            <person name="Gasser R.B."/>
        </authorList>
    </citation>
    <scope>NUCLEOTIDE SEQUENCE [LARGE SCALE GENOMIC DNA]</scope>
    <source>
        <strain evidence="13">PN_DK_2014</strain>
    </source>
</reference>
<dbReference type="InterPro" id="IPR011009">
    <property type="entry name" value="Kinase-like_dom_sf"/>
</dbReference>
<dbReference type="InterPro" id="IPR013098">
    <property type="entry name" value="Ig_I-set"/>
</dbReference>
<dbReference type="Gene3D" id="1.20.900.10">
    <property type="entry name" value="Dbl homology (DH) domain"/>
    <property type="match status" value="1"/>
</dbReference>
<evidence type="ECO:0000256" key="2">
    <source>
        <dbReference type="ARBA" id="ARBA00022658"/>
    </source>
</evidence>
<evidence type="ECO:0000259" key="9">
    <source>
        <dbReference type="PROSITE" id="PS50010"/>
    </source>
</evidence>
<dbReference type="CDD" id="cd00063">
    <property type="entry name" value="FN3"/>
    <property type="match status" value="1"/>
</dbReference>
<feature type="domain" description="Protein kinase" evidence="10">
    <location>
        <begin position="738"/>
        <end position="997"/>
    </location>
</feature>
<keyword evidence="5" id="KW-0547">Nucleotide-binding</keyword>
<dbReference type="InterPro" id="IPR055251">
    <property type="entry name" value="SOS1_NGEF_PH"/>
</dbReference>
<feature type="signal peptide" evidence="7">
    <location>
        <begin position="1"/>
        <end position="17"/>
    </location>
</feature>
<dbReference type="GO" id="GO:0005737">
    <property type="term" value="C:cytoplasm"/>
    <property type="evidence" value="ECO:0007669"/>
    <property type="project" value="TreeGrafter"/>
</dbReference>
<dbReference type="GO" id="GO:0004672">
    <property type="term" value="F:protein kinase activity"/>
    <property type="evidence" value="ECO:0007669"/>
    <property type="project" value="InterPro"/>
</dbReference>
<dbReference type="InterPro" id="IPR000219">
    <property type="entry name" value="DH_dom"/>
</dbReference>
<dbReference type="GO" id="GO:0007411">
    <property type="term" value="P:axon guidance"/>
    <property type="evidence" value="ECO:0007669"/>
    <property type="project" value="TreeGrafter"/>
</dbReference>
<feature type="domain" description="Fibronectin type-III" evidence="12">
    <location>
        <begin position="618"/>
        <end position="710"/>
    </location>
</feature>
<evidence type="ECO:0000256" key="7">
    <source>
        <dbReference type="SAM" id="SignalP"/>
    </source>
</evidence>
<feature type="domain" description="Ig-like" evidence="11">
    <location>
        <begin position="524"/>
        <end position="611"/>
    </location>
</feature>
<dbReference type="InterPro" id="IPR001849">
    <property type="entry name" value="PH_domain"/>
</dbReference>
<evidence type="ECO:0000256" key="4">
    <source>
        <dbReference type="ARBA" id="ARBA00023319"/>
    </source>
</evidence>
<evidence type="ECO:0000313" key="14">
    <source>
        <dbReference type="Proteomes" id="UP000031036"/>
    </source>
</evidence>
<evidence type="ECO:0000259" key="11">
    <source>
        <dbReference type="PROSITE" id="PS50835"/>
    </source>
</evidence>
<dbReference type="EMBL" id="JPKZ01002389">
    <property type="protein sequence ID" value="KHN76959.1"/>
    <property type="molecule type" value="Genomic_DNA"/>
</dbReference>
<dbReference type="Gene3D" id="1.10.510.10">
    <property type="entry name" value="Transferase(Phosphotransferase) domain 1"/>
    <property type="match status" value="1"/>
</dbReference>
<dbReference type="InterPro" id="IPR013783">
    <property type="entry name" value="Ig-like_fold"/>
</dbReference>
<dbReference type="SUPFAM" id="SSF49265">
    <property type="entry name" value="Fibronectin type III"/>
    <property type="match status" value="1"/>
</dbReference>
<evidence type="ECO:0000256" key="1">
    <source>
        <dbReference type="ARBA" id="ARBA00006692"/>
    </source>
</evidence>
<dbReference type="InterPro" id="IPR001331">
    <property type="entry name" value="GDS_CDC24_CS"/>
</dbReference>
<dbReference type="SUPFAM" id="SSF48065">
    <property type="entry name" value="DBL homology domain (DH-domain)"/>
    <property type="match status" value="1"/>
</dbReference>
<dbReference type="InterPro" id="IPR011993">
    <property type="entry name" value="PH-like_dom_sf"/>
</dbReference>
<keyword evidence="5" id="KW-0067">ATP-binding</keyword>
<dbReference type="CDD" id="cd00096">
    <property type="entry name" value="Ig"/>
    <property type="match status" value="1"/>
</dbReference>
<dbReference type="PANTHER" id="PTHR22826">
    <property type="entry name" value="RHO GUANINE EXCHANGE FACTOR-RELATED"/>
    <property type="match status" value="1"/>
</dbReference>
<dbReference type="CDD" id="cd00160">
    <property type="entry name" value="RhoGEF"/>
    <property type="match status" value="1"/>
</dbReference>
<dbReference type="GO" id="GO:0005524">
    <property type="term" value="F:ATP binding"/>
    <property type="evidence" value="ECO:0007669"/>
    <property type="project" value="UniProtKB-UniRule"/>
</dbReference>
<dbReference type="InterPro" id="IPR003961">
    <property type="entry name" value="FN3_dom"/>
</dbReference>
<dbReference type="PROSITE" id="PS00741">
    <property type="entry name" value="DH_1"/>
    <property type="match status" value="1"/>
</dbReference>
<keyword evidence="4" id="KW-0393">Immunoglobulin domain</keyword>
<dbReference type="SUPFAM" id="SSF56112">
    <property type="entry name" value="Protein kinase-like (PK-like)"/>
    <property type="match status" value="1"/>
</dbReference>
<dbReference type="OrthoDB" id="2570713at2759"/>
<dbReference type="PROSITE" id="PS50011">
    <property type="entry name" value="PROTEIN_KINASE_DOM"/>
    <property type="match status" value="1"/>
</dbReference>
<feature type="binding site" evidence="5">
    <location>
        <position position="767"/>
    </location>
    <ligand>
        <name>ATP</name>
        <dbReference type="ChEBI" id="CHEBI:30616"/>
    </ligand>
</feature>
<dbReference type="Pfam" id="PF22697">
    <property type="entry name" value="SOS1_NGEF_PH"/>
    <property type="match status" value="1"/>
</dbReference>
<dbReference type="AlphaFoldDB" id="A0A0B2V623"/>
<sequence length="1033" mass="116548">MLLVSLIAEITIVGLRAEFEETNSAECQLRLEQGKLVGLNPKAGICHALMLFLKEIEKCLDDYEAAGSAFVKYERRLHTYYVKYCQNKPKSDYLVGQEDFEQFFAETKQKLGHKVALCDLLIKPVQRIMKYQLLLKDILKYTERAGDRVDVLKKALQVMHVVPKACDDMMQVGRLQNFDGNLSAQGKLIFQGTLAISDNAPSQPFKGKDRRIFLFEQSAIIADCILPRKEFGNPTYIFKNQIMVNKMVLEANVADEPLRFIVRSSDPAQPNAFLAQANTLEEKEEWIEKINSQLDQQKTLLAALVDPKRYQNQLAGGVNAISIEDGSSEKKKAMFSRLTGKGKEAGSSGSPTSHNSSCSMQSPKHNSSNKPSKLFGFGKKSSNPSNNKSATSPPPDDGHLSGQLCYDFSAVRDGQISARRGEKVKIVRVKRGTAIVEKGNGERGEVPTYFLELDTVPGKTFAEQIEYRREWYRRIDEETISGPALQRDNASTLLSNVGSLIDLASFIPIEASRSQLQIDCDRRPLCVESLNDMIVKTRSTLMLSCVFHSNDPYTVTWRGPAISRKADFQVKSCDDGESTFMLHECTPADSGQYWVEAENKYGKSDTVAWVTVIDAPEVPPSITCRAVRGSGLKLHWRQPRKGNARYVWYIVEYKCEGMSDYEVAADGLMSCSVLISDLKPMQYSFRVRAFNELFRGEASRTLNVKPSIELIRSAARTAFLDEYNTKVKYLDEKFFEYYAVGEVVGRGRFSLVKGAVCSASQRRFAAKFLTRHPMYGIDLDEACIEKEIRTLYTLRHSNIVSLRTAVKTAHDFIIVMKWINGPPILKYITRLGYVSEQLIRRLFRDALAALDYMHAFNIAHLDLKPEDLLVHLSKHGARLVLVDLGSSHICIPSMRPLSYMPTEFASPEQHLHKSPTTKSDIWSVGIILYVLACGQLPFNDNNEELMKLNIISGSVLIDGVASLERFSASLKSFLKSVLVWNATDRPTAADCLRTEWMRNELAEEYLLVDYLEDYVEKRELQLRACCLHEDVDR</sequence>
<dbReference type="InterPro" id="IPR051336">
    <property type="entry name" value="RhoGEF_Guanine_NuclExch_SF"/>
</dbReference>
<dbReference type="SUPFAM" id="SSF50044">
    <property type="entry name" value="SH3-domain"/>
    <property type="match status" value="1"/>
</dbReference>
<evidence type="ECO:0000256" key="6">
    <source>
        <dbReference type="SAM" id="MobiDB-lite"/>
    </source>
</evidence>
<feature type="chain" id="PRO_5002095939" evidence="7">
    <location>
        <begin position="18"/>
        <end position="1033"/>
    </location>
</feature>
<dbReference type="SMART" id="SM00409">
    <property type="entry name" value="IG"/>
    <property type="match status" value="1"/>
</dbReference>
<dbReference type="InterPro" id="IPR003599">
    <property type="entry name" value="Ig_sub"/>
</dbReference>
<proteinExistence type="inferred from homology"/>
<dbReference type="SMART" id="SM00060">
    <property type="entry name" value="FN3"/>
    <property type="match status" value="1"/>
</dbReference>
<comment type="caution">
    <text evidence="13">The sequence shown here is derived from an EMBL/GenBank/DDBJ whole genome shotgun (WGS) entry which is preliminary data.</text>
</comment>
<feature type="compositionally biased region" description="Low complexity" evidence="6">
    <location>
        <begin position="347"/>
        <end position="391"/>
    </location>
</feature>